<dbReference type="EMBL" id="JAPTGD010000001">
    <property type="protein sequence ID" value="MDU9692061.1"/>
    <property type="molecule type" value="Genomic_DNA"/>
</dbReference>
<evidence type="ECO:0000313" key="4">
    <source>
        <dbReference type="EMBL" id="MDU9692061.1"/>
    </source>
</evidence>
<dbReference type="AlphaFoldDB" id="A0AAX6N844"/>
<dbReference type="Proteomes" id="UP001269400">
    <property type="component" value="Unassembled WGS sequence"/>
</dbReference>
<reference evidence="4" key="2">
    <citation type="submission" date="2022-12" db="EMBL/GenBank/DDBJ databases">
        <authorList>
            <person name="Dechsakulwatana C."/>
            <person name="Rungsihiranrut A."/>
            <person name="Muangchinda C."/>
            <person name="Ningthoujam R."/>
            <person name="Klankeo P."/>
            <person name="Pinyakong O."/>
        </authorList>
    </citation>
    <scope>NUCLEOTIDE SEQUENCE</scope>
    <source>
        <strain evidence="4">TL01-2</strain>
    </source>
</reference>
<sequence>MNLGEQLQKLREEKKMSREELAGEMNVSRQAVYKWENNKGYPDIENLIKLSELYNVTLDELIKGDQSFQSKIAIDQKKSEDFSDPGFVVGIILVFVGLFLDLGTFSAGVTILGFLTMFFYEDLMKTFWSIKRDFKEGR</sequence>
<dbReference type="InterPro" id="IPR010982">
    <property type="entry name" value="Lambda_DNA-bd_dom_sf"/>
</dbReference>
<dbReference type="PANTHER" id="PTHR46558">
    <property type="entry name" value="TRACRIPTIONAL REGULATORY PROTEIN-RELATED-RELATED"/>
    <property type="match status" value="1"/>
</dbReference>
<evidence type="ECO:0000313" key="5">
    <source>
        <dbReference type="Proteomes" id="UP001269400"/>
    </source>
</evidence>
<dbReference type="PROSITE" id="PS50943">
    <property type="entry name" value="HTH_CROC1"/>
    <property type="match status" value="1"/>
</dbReference>
<dbReference type="SMART" id="SM00530">
    <property type="entry name" value="HTH_XRE"/>
    <property type="match status" value="1"/>
</dbReference>
<dbReference type="Pfam" id="PF01381">
    <property type="entry name" value="HTH_3"/>
    <property type="match status" value="1"/>
</dbReference>
<proteinExistence type="predicted"/>
<keyword evidence="1" id="KW-0238">DNA-binding</keyword>
<dbReference type="Gene3D" id="1.10.260.40">
    <property type="entry name" value="lambda repressor-like DNA-binding domains"/>
    <property type="match status" value="1"/>
</dbReference>
<name>A0AAX6N844_PRIAR</name>
<dbReference type="RefSeq" id="WP_316910283.1">
    <property type="nucleotide sequence ID" value="NZ_JAPTGD010000001.1"/>
</dbReference>
<dbReference type="PANTHER" id="PTHR46558:SF15">
    <property type="entry name" value="HELIX-TURN-HELIX DOMAIN PROTEIN"/>
    <property type="match status" value="1"/>
</dbReference>
<dbReference type="GO" id="GO:0003677">
    <property type="term" value="F:DNA binding"/>
    <property type="evidence" value="ECO:0007669"/>
    <property type="project" value="UniProtKB-KW"/>
</dbReference>
<dbReference type="SUPFAM" id="SSF47413">
    <property type="entry name" value="lambda repressor-like DNA-binding domains"/>
    <property type="match status" value="1"/>
</dbReference>
<feature type="transmembrane region" description="Helical" evidence="2">
    <location>
        <begin position="87"/>
        <end position="120"/>
    </location>
</feature>
<accession>A0AAX6N844</accession>
<evidence type="ECO:0000256" key="1">
    <source>
        <dbReference type="ARBA" id="ARBA00023125"/>
    </source>
</evidence>
<dbReference type="InterPro" id="IPR001387">
    <property type="entry name" value="Cro/C1-type_HTH"/>
</dbReference>
<comment type="caution">
    <text evidence="4">The sequence shown here is derived from an EMBL/GenBank/DDBJ whole genome shotgun (WGS) entry which is preliminary data.</text>
</comment>
<gene>
    <name evidence="4" type="ORF">O0Q50_12870</name>
</gene>
<organism evidence="4 5">
    <name type="scientific">Priestia aryabhattai</name>
    <name type="common">Bacillus aryabhattai</name>
    <dbReference type="NCBI Taxonomy" id="412384"/>
    <lineage>
        <taxon>Bacteria</taxon>
        <taxon>Bacillati</taxon>
        <taxon>Bacillota</taxon>
        <taxon>Bacilli</taxon>
        <taxon>Bacillales</taxon>
        <taxon>Bacillaceae</taxon>
        <taxon>Priestia</taxon>
    </lineage>
</organism>
<keyword evidence="2" id="KW-0472">Membrane</keyword>
<evidence type="ECO:0000259" key="3">
    <source>
        <dbReference type="PROSITE" id="PS50943"/>
    </source>
</evidence>
<dbReference type="CDD" id="cd00093">
    <property type="entry name" value="HTH_XRE"/>
    <property type="match status" value="1"/>
</dbReference>
<keyword evidence="2" id="KW-1133">Transmembrane helix</keyword>
<keyword evidence="2" id="KW-0812">Transmembrane</keyword>
<reference evidence="4" key="1">
    <citation type="journal article" date="2022" name="J Environ Chem Eng">
        <title>Biodegradation of petroleum oil using a constructed nonpathogenic and heavy metal-tolerant bacterial consortium isolated from marine sponges.</title>
        <authorList>
            <person name="Dechsakulwatana C."/>
            <person name="Rungsihiranrut A."/>
            <person name="Muangchinda C."/>
            <person name="Ningthoujam R."/>
            <person name="Klankeo P."/>
            <person name="Pinyakong O."/>
        </authorList>
    </citation>
    <scope>NUCLEOTIDE SEQUENCE</scope>
    <source>
        <strain evidence="4">TL01-2</strain>
    </source>
</reference>
<evidence type="ECO:0000256" key="2">
    <source>
        <dbReference type="SAM" id="Phobius"/>
    </source>
</evidence>
<protein>
    <submittedName>
        <fullName evidence="4">Helix-turn-helix transcriptional regulator</fullName>
    </submittedName>
</protein>
<feature type="domain" description="HTH cro/C1-type" evidence="3">
    <location>
        <begin position="7"/>
        <end position="61"/>
    </location>
</feature>